<evidence type="ECO:0000313" key="3">
    <source>
        <dbReference type="Proteomes" id="UP001500943"/>
    </source>
</evidence>
<dbReference type="Pfam" id="PF00156">
    <property type="entry name" value="Pribosyltran"/>
    <property type="match status" value="1"/>
</dbReference>
<sequence length="87" mass="9265">MLFRDRCDAGQKLAARLMHLAAEKPIILGLPRGGVPVAAQVAQAMDAPLDVIVVRKLGAPLNDEYAMGAIGDGVEVLNENTIRTLDE</sequence>
<evidence type="ECO:0000259" key="1">
    <source>
        <dbReference type="Pfam" id="PF00156"/>
    </source>
</evidence>
<reference evidence="2 3" key="1">
    <citation type="journal article" date="2019" name="Int. J. Syst. Evol. Microbiol.">
        <title>The Global Catalogue of Microorganisms (GCM) 10K type strain sequencing project: providing services to taxonomists for standard genome sequencing and annotation.</title>
        <authorList>
            <consortium name="The Broad Institute Genomics Platform"/>
            <consortium name="The Broad Institute Genome Sequencing Center for Infectious Disease"/>
            <person name="Wu L."/>
            <person name="Ma J."/>
        </authorList>
    </citation>
    <scope>NUCLEOTIDE SEQUENCE [LARGE SCALE GENOMIC DNA]</scope>
    <source>
        <strain evidence="2 3">JCM 12762</strain>
    </source>
</reference>
<organism evidence="2 3">
    <name type="scientific">Rhodoglobus aureus</name>
    <dbReference type="NCBI Taxonomy" id="191497"/>
    <lineage>
        <taxon>Bacteria</taxon>
        <taxon>Bacillati</taxon>
        <taxon>Actinomycetota</taxon>
        <taxon>Actinomycetes</taxon>
        <taxon>Micrococcales</taxon>
        <taxon>Microbacteriaceae</taxon>
        <taxon>Rhodoglobus</taxon>
    </lineage>
</organism>
<proteinExistence type="predicted"/>
<keyword evidence="3" id="KW-1185">Reference proteome</keyword>
<dbReference type="CDD" id="cd06223">
    <property type="entry name" value="PRTases_typeI"/>
    <property type="match status" value="1"/>
</dbReference>
<name>A0ABN1VNE1_9MICO</name>
<dbReference type="SUPFAM" id="SSF53271">
    <property type="entry name" value="PRTase-like"/>
    <property type="match status" value="1"/>
</dbReference>
<gene>
    <name evidence="2" type="ORF">GCM10009655_16560</name>
</gene>
<dbReference type="Gene3D" id="3.40.50.2020">
    <property type="match status" value="1"/>
</dbReference>
<protein>
    <recommendedName>
        <fullName evidence="1">Phosphoribosyltransferase domain-containing protein</fullName>
    </recommendedName>
</protein>
<dbReference type="InterPro" id="IPR000836">
    <property type="entry name" value="PRTase_dom"/>
</dbReference>
<accession>A0ABN1VNE1</accession>
<dbReference type="EMBL" id="BAAAKW010000029">
    <property type="protein sequence ID" value="GAA1217819.1"/>
    <property type="molecule type" value="Genomic_DNA"/>
</dbReference>
<evidence type="ECO:0000313" key="2">
    <source>
        <dbReference type="EMBL" id="GAA1217819.1"/>
    </source>
</evidence>
<comment type="caution">
    <text evidence="2">The sequence shown here is derived from an EMBL/GenBank/DDBJ whole genome shotgun (WGS) entry which is preliminary data.</text>
</comment>
<dbReference type="Proteomes" id="UP001500943">
    <property type="component" value="Unassembled WGS sequence"/>
</dbReference>
<feature type="domain" description="Phosphoribosyltransferase" evidence="1">
    <location>
        <begin position="12"/>
        <end position="58"/>
    </location>
</feature>
<dbReference type="InterPro" id="IPR029057">
    <property type="entry name" value="PRTase-like"/>
</dbReference>
<dbReference type="RefSeq" id="WP_343924879.1">
    <property type="nucleotide sequence ID" value="NZ_BAAAKW010000029.1"/>
</dbReference>